<dbReference type="EMBL" id="JACEEZ010007689">
    <property type="protein sequence ID" value="KAG0723808.1"/>
    <property type="molecule type" value="Genomic_DNA"/>
</dbReference>
<accession>A0A8J4YBX4</accession>
<feature type="region of interest" description="Disordered" evidence="1">
    <location>
        <begin position="168"/>
        <end position="189"/>
    </location>
</feature>
<dbReference type="InterPro" id="IPR039694">
    <property type="entry name" value="WDR11"/>
</dbReference>
<gene>
    <name evidence="3" type="primary">WDR11</name>
    <name evidence="3" type="ORF">GWK47_041892</name>
</gene>
<dbReference type="PANTHER" id="PTHR14593">
    <property type="entry name" value="WD REPEAT-CONTAINING PROTEIN 11"/>
    <property type="match status" value="1"/>
</dbReference>
<organism evidence="3 4">
    <name type="scientific">Chionoecetes opilio</name>
    <name type="common">Atlantic snow crab</name>
    <name type="synonym">Cancer opilio</name>
    <dbReference type="NCBI Taxonomy" id="41210"/>
    <lineage>
        <taxon>Eukaryota</taxon>
        <taxon>Metazoa</taxon>
        <taxon>Ecdysozoa</taxon>
        <taxon>Arthropoda</taxon>
        <taxon>Crustacea</taxon>
        <taxon>Multicrustacea</taxon>
        <taxon>Malacostraca</taxon>
        <taxon>Eumalacostraca</taxon>
        <taxon>Eucarida</taxon>
        <taxon>Decapoda</taxon>
        <taxon>Pleocyemata</taxon>
        <taxon>Brachyura</taxon>
        <taxon>Eubrachyura</taxon>
        <taxon>Majoidea</taxon>
        <taxon>Majidae</taxon>
        <taxon>Chionoecetes</taxon>
    </lineage>
</organism>
<dbReference type="InterPro" id="IPR057854">
    <property type="entry name" value="TPR_WDR11"/>
</dbReference>
<feature type="compositionally biased region" description="Pro residues" evidence="1">
    <location>
        <begin position="176"/>
        <end position="189"/>
    </location>
</feature>
<protein>
    <submittedName>
        <fullName evidence="3">WD repeat-containing protein 11</fullName>
    </submittedName>
</protein>
<dbReference type="AlphaFoldDB" id="A0A8J4YBX4"/>
<reference evidence="3" key="1">
    <citation type="submission" date="2020-07" db="EMBL/GenBank/DDBJ databases">
        <title>The High-quality genome of the commercially important snow crab, Chionoecetes opilio.</title>
        <authorList>
            <person name="Jeong J.-H."/>
            <person name="Ryu S."/>
        </authorList>
    </citation>
    <scope>NUCLEOTIDE SEQUENCE</scope>
    <source>
        <strain evidence="3">MADBK_172401_WGS</strain>
        <tissue evidence="3">Digestive gland</tissue>
    </source>
</reference>
<sequence length="476" mass="51930">MVKIVDADWGASDRPILATVDGCIRVTDMGMRNSHSPLHTYCTKGEGPGGMCWGEKEPIVSPYLLGGEASLNLRTLLTHHPWRNTYTLAFTTEDGFSPEELQSIEIWVSRIPQEVREYLERCDSTAHRALVTSHLFGDQGELQFWTDEGSSSSSSVGSAELLTFGESASVSGEDTPCPPSAPPHIPPPAHPTSHPLETTYHYLCDAVTYKHHELERLSIHETKGLEGDLRVTLGRSLAMVGERDRAVRLLLDADTSHSHFYTDCLRACLLAATHHSAQAQSTIKLVATNLIAAGNIWEGVELLCLIGKAGDACRYLQSYGHWRPSVWLAKCALTVSESVDILKRFAHHLTTSGCKDQGVCVLLSIGSVVGAVEQLVQQHYHQRAALLLSAATQLHALPTPPPHLPPQTLTHPPASSFGYSPVLTSPSGSLAALTENIHRKYILHLYSLGNSPAVAHFCRLLGEKGHILLQELEALQ</sequence>
<dbReference type="Proteomes" id="UP000770661">
    <property type="component" value="Unassembled WGS sequence"/>
</dbReference>
<dbReference type="PANTHER" id="PTHR14593:SF5">
    <property type="entry name" value="WD REPEAT-CONTAINING PROTEIN 11"/>
    <property type="match status" value="1"/>
</dbReference>
<dbReference type="OrthoDB" id="1291858at2759"/>
<evidence type="ECO:0000256" key="1">
    <source>
        <dbReference type="SAM" id="MobiDB-lite"/>
    </source>
</evidence>
<comment type="caution">
    <text evidence="3">The sequence shown here is derived from an EMBL/GenBank/DDBJ whole genome shotgun (WGS) entry which is preliminary data.</text>
</comment>
<keyword evidence="4" id="KW-1185">Reference proteome</keyword>
<evidence type="ECO:0000313" key="4">
    <source>
        <dbReference type="Proteomes" id="UP000770661"/>
    </source>
</evidence>
<dbReference type="Pfam" id="PF23753">
    <property type="entry name" value="TPR_WDR11"/>
    <property type="match status" value="1"/>
</dbReference>
<proteinExistence type="predicted"/>
<name>A0A8J4YBX4_CHIOP</name>
<evidence type="ECO:0000313" key="3">
    <source>
        <dbReference type="EMBL" id="KAG0723808.1"/>
    </source>
</evidence>
<evidence type="ECO:0000259" key="2">
    <source>
        <dbReference type="Pfam" id="PF23753"/>
    </source>
</evidence>
<dbReference type="GO" id="GO:0005737">
    <property type="term" value="C:cytoplasm"/>
    <property type="evidence" value="ECO:0007669"/>
    <property type="project" value="TreeGrafter"/>
</dbReference>
<feature type="domain" description="WDR11 TPR" evidence="2">
    <location>
        <begin position="214"/>
        <end position="395"/>
    </location>
</feature>